<reference evidence="6" key="1">
    <citation type="submission" date="2021-07" db="EMBL/GenBank/DDBJ databases">
        <title>New genus and species of the family Alcaligenaceae.</title>
        <authorList>
            <person name="Hahn M.W."/>
        </authorList>
    </citation>
    <scope>NUCLEOTIDE SEQUENCE</scope>
    <source>
        <strain evidence="6">LF4-65</strain>
    </source>
</reference>
<dbReference type="InterPro" id="IPR037152">
    <property type="entry name" value="L-asparaginase_N_sf"/>
</dbReference>
<evidence type="ECO:0000313" key="7">
    <source>
        <dbReference type="Proteomes" id="UP000739565"/>
    </source>
</evidence>
<dbReference type="PANTHER" id="PTHR11707">
    <property type="entry name" value="L-ASPARAGINASE"/>
    <property type="match status" value="1"/>
</dbReference>
<dbReference type="InterPro" id="IPR040919">
    <property type="entry name" value="Asparaginase_C"/>
</dbReference>
<feature type="active site" description="O-isoaspartyl threonine intermediate" evidence="3">
    <location>
        <position position="15"/>
    </location>
</feature>
<keyword evidence="2" id="KW-0378">Hydrolase</keyword>
<dbReference type="RefSeq" id="WP_259662279.1">
    <property type="nucleotide sequence ID" value="NZ_JAHXRI010000025.1"/>
</dbReference>
<dbReference type="InterPro" id="IPR006034">
    <property type="entry name" value="Asparaginase/glutaminase-like"/>
</dbReference>
<comment type="caution">
    <text evidence="6">The sequence shown here is derived from an EMBL/GenBank/DDBJ whole genome shotgun (WGS) entry which is preliminary data.</text>
</comment>
<gene>
    <name evidence="6" type="ORF">KZZ10_14585</name>
</gene>
<evidence type="ECO:0000259" key="5">
    <source>
        <dbReference type="Pfam" id="PF17763"/>
    </source>
</evidence>
<name>A0A953NC95_9BURK</name>
<dbReference type="PIRSF" id="PIRSF001220">
    <property type="entry name" value="L-ASNase_gatD"/>
    <property type="match status" value="1"/>
</dbReference>
<dbReference type="InterPro" id="IPR027474">
    <property type="entry name" value="L-asparaginase_N"/>
</dbReference>
<dbReference type="AlphaFoldDB" id="A0A953NC95"/>
<dbReference type="Pfam" id="PF00710">
    <property type="entry name" value="Asparaginase"/>
    <property type="match status" value="1"/>
</dbReference>
<evidence type="ECO:0000256" key="3">
    <source>
        <dbReference type="PIRSR" id="PIRSR001220-1"/>
    </source>
</evidence>
<protein>
    <submittedName>
        <fullName evidence="6">Asparaginase</fullName>
    </submittedName>
</protein>
<dbReference type="Gene3D" id="3.40.50.1170">
    <property type="entry name" value="L-asparaginase, N-terminal domain"/>
    <property type="match status" value="1"/>
</dbReference>
<dbReference type="FunFam" id="3.40.50.1170:FF:000001">
    <property type="entry name" value="L-asparaginase 2"/>
    <property type="match status" value="1"/>
</dbReference>
<keyword evidence="7" id="KW-1185">Reference proteome</keyword>
<dbReference type="SFLD" id="SFLDS00057">
    <property type="entry name" value="Glutaminase/Asparaginase"/>
    <property type="match status" value="1"/>
</dbReference>
<dbReference type="InterPro" id="IPR036152">
    <property type="entry name" value="Asp/glu_Ase-like_sf"/>
</dbReference>
<proteinExistence type="inferred from homology"/>
<dbReference type="SMART" id="SM00870">
    <property type="entry name" value="Asparaginase"/>
    <property type="match status" value="1"/>
</dbReference>
<dbReference type="CDD" id="cd08964">
    <property type="entry name" value="L-asparaginase_II"/>
    <property type="match status" value="1"/>
</dbReference>
<evidence type="ECO:0000259" key="4">
    <source>
        <dbReference type="Pfam" id="PF00710"/>
    </source>
</evidence>
<dbReference type="GO" id="GO:0006528">
    <property type="term" value="P:asparagine metabolic process"/>
    <property type="evidence" value="ECO:0007669"/>
    <property type="project" value="InterPro"/>
</dbReference>
<comment type="similarity">
    <text evidence="1">Belongs to the asparaginase 1 family.</text>
</comment>
<feature type="domain" description="Asparaginase/glutaminase C-terminal" evidence="5">
    <location>
        <begin position="223"/>
        <end position="331"/>
    </location>
</feature>
<organism evidence="6 7">
    <name type="scientific">Zwartia hollandica</name>
    <dbReference type="NCBI Taxonomy" id="324606"/>
    <lineage>
        <taxon>Bacteria</taxon>
        <taxon>Pseudomonadati</taxon>
        <taxon>Pseudomonadota</taxon>
        <taxon>Betaproteobacteria</taxon>
        <taxon>Burkholderiales</taxon>
        <taxon>Alcaligenaceae</taxon>
        <taxon>Zwartia</taxon>
    </lineage>
</organism>
<dbReference type="EMBL" id="JAHXRI010000025">
    <property type="protein sequence ID" value="MBZ1351868.1"/>
    <property type="molecule type" value="Genomic_DNA"/>
</dbReference>
<dbReference type="PANTHER" id="PTHR11707:SF28">
    <property type="entry name" value="60 KDA LYSOPHOSPHOLIPASE"/>
    <property type="match status" value="1"/>
</dbReference>
<dbReference type="PRINTS" id="PR00139">
    <property type="entry name" value="ASNGLNASE"/>
</dbReference>
<dbReference type="PROSITE" id="PS51732">
    <property type="entry name" value="ASN_GLN_ASE_3"/>
    <property type="match status" value="1"/>
</dbReference>
<evidence type="ECO:0000256" key="1">
    <source>
        <dbReference type="ARBA" id="ARBA00010518"/>
    </source>
</evidence>
<sequence>MSAKPTIAMISTGGTLTTISANGELDLFEYTATGTRLNATEMLEKFPQAKTIANVIPVQFDTLPSTAVSFPHWKKLALMIDQLLVSTPNLQGIVILHGTATIEETAYALSLTLKTDLPVVITGAQRPASALSSDAGLNIFNAVRIATTPEARGLGVLVCLNDEIHAAREVSKTSTARLQTFRSPDFGVLGHADGDRVVFYRKSLRRHNPDTEFDIRTLDALPRVEIAYHYAGSDGMATRAFIQGGAKGIIGAAFAPGLMSPEENIAMKEAVAAGIKVVMSSRAGSGRTFGPSKIVQAGFLRADNLNPQKARILLALALTKTTDSTEIQRMFDQY</sequence>
<dbReference type="PIRSF" id="PIRSF500176">
    <property type="entry name" value="L_ASNase"/>
    <property type="match status" value="1"/>
</dbReference>
<dbReference type="SUPFAM" id="SSF53774">
    <property type="entry name" value="Glutaminase/Asparaginase"/>
    <property type="match status" value="1"/>
</dbReference>
<dbReference type="Pfam" id="PF17763">
    <property type="entry name" value="Asparaginase_C"/>
    <property type="match status" value="1"/>
</dbReference>
<evidence type="ECO:0000256" key="2">
    <source>
        <dbReference type="ARBA" id="ARBA00022801"/>
    </source>
</evidence>
<feature type="domain" description="L-asparaginase N-terminal" evidence="4">
    <location>
        <begin position="7"/>
        <end position="203"/>
    </location>
</feature>
<dbReference type="InterPro" id="IPR027473">
    <property type="entry name" value="L-asparaginase_C"/>
</dbReference>
<dbReference type="GO" id="GO:0004067">
    <property type="term" value="F:asparaginase activity"/>
    <property type="evidence" value="ECO:0007669"/>
    <property type="project" value="UniProtKB-UniRule"/>
</dbReference>
<evidence type="ECO:0000313" key="6">
    <source>
        <dbReference type="EMBL" id="MBZ1351868.1"/>
    </source>
</evidence>
<dbReference type="Proteomes" id="UP000739565">
    <property type="component" value="Unassembled WGS sequence"/>
</dbReference>
<dbReference type="InterPro" id="IPR004550">
    <property type="entry name" value="AsnASE_II"/>
</dbReference>
<dbReference type="Gene3D" id="3.40.50.40">
    <property type="match status" value="1"/>
</dbReference>
<accession>A0A953NC95</accession>